<reference evidence="6" key="1">
    <citation type="journal article" date="2013" name="J. Plant Res.">
        <title>Effect of fungi and light on seed germination of three Opuntia species from semiarid lands of central Mexico.</title>
        <authorList>
            <person name="Delgado-Sanchez P."/>
            <person name="Jimenez-Bremont J.F."/>
            <person name="Guerrero-Gonzalez Mde L."/>
            <person name="Flores J."/>
        </authorList>
    </citation>
    <scope>NUCLEOTIDE SEQUENCE</scope>
    <source>
        <tissue evidence="6">Cladode</tissue>
    </source>
</reference>
<accession>A0A7C9EPF4</accession>
<dbReference type="InterPro" id="IPR004333">
    <property type="entry name" value="SBP_dom"/>
</dbReference>
<dbReference type="InterPro" id="IPR044817">
    <property type="entry name" value="SBP-like"/>
</dbReference>
<evidence type="ECO:0000259" key="5">
    <source>
        <dbReference type="PROSITE" id="PS51141"/>
    </source>
</evidence>
<evidence type="ECO:0000313" key="6">
    <source>
        <dbReference type="EMBL" id="MBA4672980.1"/>
    </source>
</evidence>
<dbReference type="GO" id="GO:0008270">
    <property type="term" value="F:zinc ion binding"/>
    <property type="evidence" value="ECO:0007669"/>
    <property type="project" value="UniProtKB-KW"/>
</dbReference>
<proteinExistence type="predicted"/>
<feature type="domain" description="SBP-type" evidence="5">
    <location>
        <begin position="91"/>
        <end position="141"/>
    </location>
</feature>
<evidence type="ECO:0000256" key="2">
    <source>
        <dbReference type="ARBA" id="ARBA00022771"/>
    </source>
</evidence>
<dbReference type="GO" id="GO:0003677">
    <property type="term" value="F:DNA binding"/>
    <property type="evidence" value="ECO:0007669"/>
    <property type="project" value="InterPro"/>
</dbReference>
<name>A0A7C9EPF4_OPUST</name>
<evidence type="ECO:0000256" key="1">
    <source>
        <dbReference type="ARBA" id="ARBA00022723"/>
    </source>
</evidence>
<dbReference type="Gene3D" id="4.10.1100.10">
    <property type="entry name" value="Transcription factor, SBP-box domain"/>
    <property type="match status" value="1"/>
</dbReference>
<keyword evidence="1" id="KW-0479">Metal-binding</keyword>
<evidence type="ECO:0000256" key="3">
    <source>
        <dbReference type="ARBA" id="ARBA00022833"/>
    </source>
</evidence>
<organism evidence="6">
    <name type="scientific">Opuntia streptacantha</name>
    <name type="common">Prickly pear cactus</name>
    <name type="synonym">Opuntia cardona</name>
    <dbReference type="NCBI Taxonomy" id="393608"/>
    <lineage>
        <taxon>Eukaryota</taxon>
        <taxon>Viridiplantae</taxon>
        <taxon>Streptophyta</taxon>
        <taxon>Embryophyta</taxon>
        <taxon>Tracheophyta</taxon>
        <taxon>Spermatophyta</taxon>
        <taxon>Magnoliopsida</taxon>
        <taxon>eudicotyledons</taxon>
        <taxon>Gunneridae</taxon>
        <taxon>Pentapetalae</taxon>
        <taxon>Caryophyllales</taxon>
        <taxon>Cactineae</taxon>
        <taxon>Cactaceae</taxon>
        <taxon>Opuntioideae</taxon>
        <taxon>Opuntia</taxon>
    </lineage>
</organism>
<dbReference type="AlphaFoldDB" id="A0A7C9EPF4"/>
<dbReference type="EMBL" id="GISG01257171">
    <property type="protein sequence ID" value="MBA4672980.1"/>
    <property type="molecule type" value="Transcribed_RNA"/>
</dbReference>
<dbReference type="SUPFAM" id="SSF103612">
    <property type="entry name" value="SBT domain"/>
    <property type="match status" value="1"/>
</dbReference>
<dbReference type="PANTHER" id="PTHR31251:SF208">
    <property type="entry name" value="SQUAMOSA PROMOTER-BINDING-LIKE PROTEIN 18"/>
    <property type="match status" value="1"/>
</dbReference>
<dbReference type="PROSITE" id="PS51141">
    <property type="entry name" value="ZF_SBP"/>
    <property type="match status" value="1"/>
</dbReference>
<reference evidence="6" key="2">
    <citation type="submission" date="2020-07" db="EMBL/GenBank/DDBJ databases">
        <authorList>
            <person name="Vera ALvarez R."/>
            <person name="Arias-Moreno D.M."/>
            <person name="Jimenez-Jacinto V."/>
            <person name="Jimenez-Bremont J.F."/>
            <person name="Swaminathan K."/>
            <person name="Moose S.P."/>
            <person name="Guerrero-Gonzalez M.L."/>
            <person name="Marino-Ramirez L."/>
            <person name="Landsman D."/>
            <person name="Rodriguez-Kessler M."/>
            <person name="Delgado-Sanchez P."/>
        </authorList>
    </citation>
    <scope>NUCLEOTIDE SEQUENCE</scope>
    <source>
        <tissue evidence="6">Cladode</tissue>
    </source>
</reference>
<dbReference type="EMBL" id="GISG01257170">
    <property type="protein sequence ID" value="MBA4672979.1"/>
    <property type="molecule type" value="Transcribed_RNA"/>
</dbReference>
<keyword evidence="2 4" id="KW-0863">Zinc-finger</keyword>
<evidence type="ECO:0000256" key="4">
    <source>
        <dbReference type="PROSITE-ProRule" id="PRU00470"/>
    </source>
</evidence>
<protein>
    <recommendedName>
        <fullName evidence="5">SBP-type domain-containing protein</fullName>
    </recommendedName>
</protein>
<dbReference type="GO" id="GO:0005634">
    <property type="term" value="C:nucleus"/>
    <property type="evidence" value="ECO:0007669"/>
    <property type="project" value="InterPro"/>
</dbReference>
<sequence>MGYNIKTAFCDLVELEKGGVATISAIFGSETFERQIAERESVVDLKLGSLSDLGISLANISKDRRGSHMEQFLPTAGSLKRARTPSNGGQVVSCLVDGCKSDLGKCRDYHRRHKVCEMHSKTPKVTIGGHEQRFCQQCSRW</sequence>
<dbReference type="PANTHER" id="PTHR31251">
    <property type="entry name" value="SQUAMOSA PROMOTER-BINDING-LIKE PROTEIN 4"/>
    <property type="match status" value="1"/>
</dbReference>
<dbReference type="Pfam" id="PF03110">
    <property type="entry name" value="SBP"/>
    <property type="match status" value="1"/>
</dbReference>
<dbReference type="EMBL" id="GISG01257172">
    <property type="protein sequence ID" value="MBA4672981.1"/>
    <property type="molecule type" value="Transcribed_RNA"/>
</dbReference>
<dbReference type="InterPro" id="IPR036893">
    <property type="entry name" value="SBP_sf"/>
</dbReference>
<keyword evidence="3" id="KW-0862">Zinc</keyword>